<dbReference type="AlphaFoldDB" id="A0A6C0KQA7"/>
<keyword evidence="1" id="KW-1133">Transmembrane helix</keyword>
<feature type="transmembrane region" description="Helical" evidence="1">
    <location>
        <begin position="59"/>
        <end position="79"/>
    </location>
</feature>
<keyword evidence="1" id="KW-0472">Membrane</keyword>
<feature type="transmembrane region" description="Helical" evidence="1">
    <location>
        <begin position="34"/>
        <end position="52"/>
    </location>
</feature>
<sequence>MSSMMNLCTPALVYFVLAIIGVIAAIMNKGIMSSIISLLFVLLWTWFLNYLCRKGHSGISWFLVLLPFILVILMFTLALETSSHVVKNVSTANMVESMQMRSYM</sequence>
<proteinExistence type="predicted"/>
<keyword evidence="1" id="KW-0812">Transmembrane</keyword>
<dbReference type="EMBL" id="MN740947">
    <property type="protein sequence ID" value="QHU19326.1"/>
    <property type="molecule type" value="Genomic_DNA"/>
</dbReference>
<protein>
    <submittedName>
        <fullName evidence="2">Uncharacterized protein</fullName>
    </submittedName>
</protein>
<accession>A0A6C0KQA7</accession>
<name>A0A6C0KQA7_9ZZZZ</name>
<organism evidence="2">
    <name type="scientific">viral metagenome</name>
    <dbReference type="NCBI Taxonomy" id="1070528"/>
    <lineage>
        <taxon>unclassified sequences</taxon>
        <taxon>metagenomes</taxon>
        <taxon>organismal metagenomes</taxon>
    </lineage>
</organism>
<reference evidence="2" key="1">
    <citation type="journal article" date="2020" name="Nature">
        <title>Giant virus diversity and host interactions through global metagenomics.</title>
        <authorList>
            <person name="Schulz F."/>
            <person name="Roux S."/>
            <person name="Paez-Espino D."/>
            <person name="Jungbluth S."/>
            <person name="Walsh D.A."/>
            <person name="Denef V.J."/>
            <person name="McMahon K.D."/>
            <person name="Konstantinidis K.T."/>
            <person name="Eloe-Fadrosh E.A."/>
            <person name="Kyrpides N.C."/>
            <person name="Woyke T."/>
        </authorList>
    </citation>
    <scope>NUCLEOTIDE SEQUENCE</scope>
    <source>
        <strain evidence="2">GVMAG-S-3300013014-104</strain>
    </source>
</reference>
<evidence type="ECO:0000313" key="2">
    <source>
        <dbReference type="EMBL" id="QHU19326.1"/>
    </source>
</evidence>
<evidence type="ECO:0000256" key="1">
    <source>
        <dbReference type="SAM" id="Phobius"/>
    </source>
</evidence>